<reference evidence="3" key="1">
    <citation type="journal article" date="2023" name="Insect Mol. Biol.">
        <title>Genome sequencing provides insights into the evolution of gene families encoding plant cell wall-degrading enzymes in longhorned beetles.</title>
        <authorList>
            <person name="Shin N.R."/>
            <person name="Okamura Y."/>
            <person name="Kirsch R."/>
            <person name="Pauchet Y."/>
        </authorList>
    </citation>
    <scope>NUCLEOTIDE SEQUENCE</scope>
    <source>
        <strain evidence="3">MMC_N1</strain>
    </source>
</reference>
<dbReference type="Pfam" id="PF00538">
    <property type="entry name" value="Linker_histone"/>
    <property type="match status" value="1"/>
</dbReference>
<organism evidence="3 4">
    <name type="scientific">Molorchus minor</name>
    <dbReference type="NCBI Taxonomy" id="1323400"/>
    <lineage>
        <taxon>Eukaryota</taxon>
        <taxon>Metazoa</taxon>
        <taxon>Ecdysozoa</taxon>
        <taxon>Arthropoda</taxon>
        <taxon>Hexapoda</taxon>
        <taxon>Insecta</taxon>
        <taxon>Pterygota</taxon>
        <taxon>Neoptera</taxon>
        <taxon>Endopterygota</taxon>
        <taxon>Coleoptera</taxon>
        <taxon>Polyphaga</taxon>
        <taxon>Cucujiformia</taxon>
        <taxon>Chrysomeloidea</taxon>
        <taxon>Cerambycidae</taxon>
        <taxon>Lamiinae</taxon>
        <taxon>Monochamini</taxon>
        <taxon>Molorchus</taxon>
    </lineage>
</organism>
<feature type="compositionally biased region" description="Basic residues" evidence="1">
    <location>
        <begin position="129"/>
        <end position="151"/>
    </location>
</feature>
<feature type="compositionally biased region" description="Basic residues" evidence="1">
    <location>
        <begin position="174"/>
        <end position="195"/>
    </location>
</feature>
<dbReference type="InterPro" id="IPR036390">
    <property type="entry name" value="WH_DNA-bd_sf"/>
</dbReference>
<name>A0ABQ9K3B1_9CUCU</name>
<accession>A0ABQ9K3B1</accession>
<keyword evidence="4" id="KW-1185">Reference proteome</keyword>
<dbReference type="InterPro" id="IPR005818">
    <property type="entry name" value="Histone_H1/H5_H15"/>
</dbReference>
<evidence type="ECO:0000313" key="3">
    <source>
        <dbReference type="EMBL" id="KAJ8984339.1"/>
    </source>
</evidence>
<sequence length="276" mass="31480">MALPLVKTIGGSQGKFRPRPKDVWLKMKVAGKQPRLLPDVMQAIVDLREGSGSTQHKILEHIQSVINSKKITPRPRNVTMQVRRAIKHGVANGLLTSRGGKFQLGIRPKDFAVYKMFRNMEPLSDCNQCKRRGRGRRRGRRGRRRRRRRRRAMGDGPPDSETSPKDLPEPLEGRRRRRRGRKGRRRRRRGRRRSIGRGSKECSSGTDHRNGGSRSSKDVIGDPSNLACYILVRCLPHLGGVVRNYSCAGSWGPHGPNDLINNKHFLFSIFKLPFNF</sequence>
<evidence type="ECO:0000313" key="4">
    <source>
        <dbReference type="Proteomes" id="UP001162164"/>
    </source>
</evidence>
<dbReference type="Gene3D" id="1.10.10.10">
    <property type="entry name" value="Winged helix-like DNA-binding domain superfamily/Winged helix DNA-binding domain"/>
    <property type="match status" value="1"/>
</dbReference>
<comment type="caution">
    <text evidence="3">The sequence shown here is derived from an EMBL/GenBank/DDBJ whole genome shotgun (WGS) entry which is preliminary data.</text>
</comment>
<evidence type="ECO:0000256" key="1">
    <source>
        <dbReference type="SAM" id="MobiDB-lite"/>
    </source>
</evidence>
<dbReference type="InterPro" id="IPR036388">
    <property type="entry name" value="WH-like_DNA-bd_sf"/>
</dbReference>
<proteinExistence type="predicted"/>
<feature type="compositionally biased region" description="Basic and acidic residues" evidence="1">
    <location>
        <begin position="162"/>
        <end position="173"/>
    </location>
</feature>
<dbReference type="SUPFAM" id="SSF46785">
    <property type="entry name" value="Winged helix' DNA-binding domain"/>
    <property type="match status" value="1"/>
</dbReference>
<dbReference type="PROSITE" id="PS51504">
    <property type="entry name" value="H15"/>
    <property type="match status" value="1"/>
</dbReference>
<protein>
    <recommendedName>
        <fullName evidence="2">H15 domain-containing protein</fullName>
    </recommendedName>
</protein>
<gene>
    <name evidence="3" type="ORF">NQ317_012559</name>
</gene>
<evidence type="ECO:0000259" key="2">
    <source>
        <dbReference type="PROSITE" id="PS51504"/>
    </source>
</evidence>
<feature type="domain" description="H15" evidence="2">
    <location>
        <begin position="32"/>
        <end position="106"/>
    </location>
</feature>
<feature type="region of interest" description="Disordered" evidence="1">
    <location>
        <begin position="125"/>
        <end position="219"/>
    </location>
</feature>
<dbReference type="EMBL" id="JAPWTJ010000040">
    <property type="protein sequence ID" value="KAJ8984339.1"/>
    <property type="molecule type" value="Genomic_DNA"/>
</dbReference>
<dbReference type="Proteomes" id="UP001162164">
    <property type="component" value="Unassembled WGS sequence"/>
</dbReference>
<feature type="compositionally biased region" description="Basic and acidic residues" evidence="1">
    <location>
        <begin position="206"/>
        <end position="219"/>
    </location>
</feature>